<evidence type="ECO:0008006" key="3">
    <source>
        <dbReference type="Google" id="ProtNLM"/>
    </source>
</evidence>
<dbReference type="EMBL" id="PTIX01000019">
    <property type="protein sequence ID" value="PPK64443.1"/>
    <property type="molecule type" value="Genomic_DNA"/>
</dbReference>
<evidence type="ECO:0000313" key="2">
    <source>
        <dbReference type="Proteomes" id="UP000239203"/>
    </source>
</evidence>
<proteinExistence type="predicted"/>
<sequence>MIEVALEPAGLAVGRETELFVRLRNPGPGTCTNVLVKLRFPHQVQLLRGPAWVEEFRLGPGQEVVRKVLVRATEPGRWHARAVNFTYRDRFGDSRYVDDLSLELRATEPEPAAAEPAWRATLRTEAVRVSTWDNLCGRVDNVGDCALDGVEVRVEGPFRHDGPQWRRLPPIEVGGHGSFEVPVHVTDTGALPVRVRTRVAAAGRVWRDEQEFKVNAGQPRAETADEPVRILFLNASPDNDDVPVLDWEGEYNAIRHELRLSRQRDRFALDSRVAVTSVELMRAVRDARPSLVHFSGHGYADGDLLLENPSGGAVRVPAEGVARLFRAHADVIGGVVVNACHSEPLARAVSTRIGFAVGLAGRVNDRLAIDFSTGFYMAYAAGDGVEAAFESGLTLMAMHPYHSAESDLPRLYVGGQRAR</sequence>
<name>A0A2S6GGV9_9PSEU</name>
<gene>
    <name evidence="1" type="ORF">CLV40_1196</name>
</gene>
<keyword evidence="2" id="KW-1185">Reference proteome</keyword>
<dbReference type="AlphaFoldDB" id="A0A2S6GGV9"/>
<evidence type="ECO:0000313" key="1">
    <source>
        <dbReference type="EMBL" id="PPK64443.1"/>
    </source>
</evidence>
<organism evidence="1 2">
    <name type="scientific">Actinokineospora auranticolor</name>
    <dbReference type="NCBI Taxonomy" id="155976"/>
    <lineage>
        <taxon>Bacteria</taxon>
        <taxon>Bacillati</taxon>
        <taxon>Actinomycetota</taxon>
        <taxon>Actinomycetes</taxon>
        <taxon>Pseudonocardiales</taxon>
        <taxon>Pseudonocardiaceae</taxon>
        <taxon>Actinokineospora</taxon>
    </lineage>
</organism>
<dbReference type="RefSeq" id="WP_104481828.1">
    <property type="nucleotide sequence ID" value="NZ_CP154825.1"/>
</dbReference>
<reference evidence="1 2" key="1">
    <citation type="submission" date="2018-02" db="EMBL/GenBank/DDBJ databases">
        <title>Genomic Encyclopedia of Archaeal and Bacterial Type Strains, Phase II (KMG-II): from individual species to whole genera.</title>
        <authorList>
            <person name="Goeker M."/>
        </authorList>
    </citation>
    <scope>NUCLEOTIDE SEQUENCE [LARGE SCALE GENOMIC DNA]</scope>
    <source>
        <strain evidence="1 2">YU 961-1</strain>
    </source>
</reference>
<dbReference type="OrthoDB" id="8253226at2"/>
<accession>A0A2S6GGV9</accession>
<protein>
    <recommendedName>
        <fullName evidence="3">CHAT domain-containing protein</fullName>
    </recommendedName>
</protein>
<comment type="caution">
    <text evidence="1">The sequence shown here is derived from an EMBL/GenBank/DDBJ whole genome shotgun (WGS) entry which is preliminary data.</text>
</comment>
<dbReference type="Proteomes" id="UP000239203">
    <property type="component" value="Unassembled WGS sequence"/>
</dbReference>